<sequence length="911" mass="101717">MAACKKFLAAAKPSREGDGDGDRERRTYDATMTYVRELAEEYALPVHRVIWAPAFWAVVARERWSAEEVAAATEELKGSGAPYLIEKYALMRDIEACERVYDACIKGGWYGTDEMRALNMSMAKAYDGNRGGASRADAMWDDILHNAILSAKARCEAYCELFEGRCLQPMRFESFVRAYGAFRKEFREPATGEWRHGVSKLHVQRVYTAACRMINNTHNSKFAKIIMRDVLYDHTKYHRDENFVLATDFIVCALLGSSSEGVVVARELFEVALESGVKLGGQTWAYVVIMYAREGMLDDAMKLLERLEGLPFMQSGSLGALAFAAAFSVDGSSKNPAAAAKMQKRAKELQIVEANNAKQRQKIERAYADVMSGLNKNGQPQLALRAFTRMQSAGVRPTSAHTYRHLYNALKLSDDGHSAPRQLLYRTMQTVKTHLKGVDAIMVALDVAAHDGIADVAEDIYDRLRWHGYMRDVAIKSRVYDCLMITNYHTRDQGGAMELYQRVQRDTDVVVSDDFWFHLIKTHCDEPANVELAMALLEDAIRENASRRRKALPITAFNVVLYACVRSKTPTMAMKVLTVARNAGARLTRASYLSAIRACANAALMQRDVSHERDSVIGDERDDPVVMARRLLDDMRKDDIAPTPKIWSAVLLACASARDVDAARDVFQDMRSSGCEPDVYSCTAIMQAYAAVHDVRGAVAMYWTMREEFKCAPNAGTLHAILDVVRGATSMKKTHSGDIIDDDVMNLASEVYLDMRRLKVKPNNKIFELLTESWVEDAFAPDAGGKKNFARFALNDFSTLSSTTQSFDAATTRWEDFAKLDVHEYSVAEARVVVLGLLQHLRECRARGGDVEGDVVVVCGVGKIREQIFKLASDVRLVLTETENAGRVVFTRDALEVWLDKASSASNARAT</sequence>
<feature type="repeat" description="PPR" evidence="3">
    <location>
        <begin position="643"/>
        <end position="677"/>
    </location>
</feature>
<accession>A0A7S0Z722</accession>
<gene>
    <name evidence="4" type="ORF">OMED0930_LOCUS371</name>
</gene>
<proteinExistence type="inferred from homology"/>
<dbReference type="PANTHER" id="PTHR47447:SF28">
    <property type="entry name" value="PENTACOTRIPEPTIDE-REPEAT REGION OF PRORP DOMAIN-CONTAINING PROTEIN"/>
    <property type="match status" value="1"/>
</dbReference>
<dbReference type="NCBIfam" id="TIGR00756">
    <property type="entry name" value="PPR"/>
    <property type="match status" value="2"/>
</dbReference>
<evidence type="ECO:0000256" key="3">
    <source>
        <dbReference type="PROSITE-ProRule" id="PRU00708"/>
    </source>
</evidence>
<name>A0A7S0Z722_9CHLO</name>
<dbReference type="AlphaFoldDB" id="A0A7S0Z722"/>
<evidence type="ECO:0000313" key="4">
    <source>
        <dbReference type="EMBL" id="CAD8809278.1"/>
    </source>
</evidence>
<dbReference type="EMBL" id="HBFO01000548">
    <property type="protein sequence ID" value="CAD8809278.1"/>
    <property type="molecule type" value="Transcribed_RNA"/>
</dbReference>
<dbReference type="Gene3D" id="1.25.40.10">
    <property type="entry name" value="Tetratricopeptide repeat domain"/>
    <property type="match status" value="2"/>
</dbReference>
<dbReference type="Pfam" id="PF13041">
    <property type="entry name" value="PPR_2"/>
    <property type="match status" value="1"/>
</dbReference>
<organism evidence="4">
    <name type="scientific">Ostreococcus mediterraneus</name>
    <dbReference type="NCBI Taxonomy" id="1486918"/>
    <lineage>
        <taxon>Eukaryota</taxon>
        <taxon>Viridiplantae</taxon>
        <taxon>Chlorophyta</taxon>
        <taxon>Mamiellophyceae</taxon>
        <taxon>Mamiellales</taxon>
        <taxon>Bathycoccaceae</taxon>
        <taxon>Ostreococcus</taxon>
    </lineage>
</organism>
<dbReference type="InterPro" id="IPR002885">
    <property type="entry name" value="PPR_rpt"/>
</dbReference>
<feature type="repeat" description="PPR" evidence="3">
    <location>
        <begin position="363"/>
        <end position="397"/>
    </location>
</feature>
<dbReference type="InterPro" id="IPR011990">
    <property type="entry name" value="TPR-like_helical_dom_sf"/>
</dbReference>
<dbReference type="PANTHER" id="PTHR47447">
    <property type="entry name" value="OS03G0856100 PROTEIN"/>
    <property type="match status" value="1"/>
</dbReference>
<protein>
    <recommendedName>
        <fullName evidence="5">Pentacotripeptide-repeat region of PRORP domain-containing protein</fullName>
    </recommendedName>
</protein>
<comment type="similarity">
    <text evidence="1">Belongs to the PPR family. P subfamily.</text>
</comment>
<evidence type="ECO:0000256" key="2">
    <source>
        <dbReference type="ARBA" id="ARBA00022737"/>
    </source>
</evidence>
<keyword evidence="2" id="KW-0677">Repeat</keyword>
<evidence type="ECO:0000256" key="1">
    <source>
        <dbReference type="ARBA" id="ARBA00007626"/>
    </source>
</evidence>
<evidence type="ECO:0008006" key="5">
    <source>
        <dbReference type="Google" id="ProtNLM"/>
    </source>
</evidence>
<dbReference type="Pfam" id="PF01535">
    <property type="entry name" value="PPR"/>
    <property type="match status" value="2"/>
</dbReference>
<dbReference type="PROSITE" id="PS51375">
    <property type="entry name" value="PPR"/>
    <property type="match status" value="2"/>
</dbReference>
<reference evidence="4" key="1">
    <citation type="submission" date="2021-01" db="EMBL/GenBank/DDBJ databases">
        <authorList>
            <person name="Corre E."/>
            <person name="Pelletier E."/>
            <person name="Niang G."/>
            <person name="Scheremetjew M."/>
            <person name="Finn R."/>
            <person name="Kale V."/>
            <person name="Holt S."/>
            <person name="Cochrane G."/>
            <person name="Meng A."/>
            <person name="Brown T."/>
            <person name="Cohen L."/>
        </authorList>
    </citation>
    <scope>NUCLEOTIDE SEQUENCE</scope>
    <source>
        <strain evidence="4">Clade-D-RCC1621</strain>
    </source>
</reference>